<feature type="region of interest" description="Disordered" evidence="1">
    <location>
        <begin position="1"/>
        <end position="128"/>
    </location>
</feature>
<protein>
    <recommendedName>
        <fullName evidence="5">DUF4232 domain-containing protein</fullName>
    </recommendedName>
</protein>
<sequence length="447" mass="44215">MTRHGRGHEHGREGAPRDDLPGKGATQGPSGGEAPAGKHTTELYGPDGPLNDRTGKETVNDGPRNGTGEQGLGGDTPRGDRPAGADTPAGDLPGRDRLLRDLLGGPGQDGPTSAGTGHEAPEDREEPALRRLLHDTVGALEPTDGALEHLRRAVPARRARKRQALVGLAASVILLGTAVPAFVHVASSGGLDDHPVNAGHGEQAQGGTGEQDRLDGGQAANGDPAGRQPSVPGAPSAPQQSPTPGAAATEGTPGGTGTTPTDSAVASTPACEAGQLGVSAAQAGAAEADGKVYGTFRISNVSPSECSIGAAGAVGFRTAGAADATKINVVTHTTGDAASGLPDPSQEVSAVVLEPEASYEVKFAFVPSETCPTTGASPDPTPTDGTSGTTDGAGTAPNTEPQLDDGTVADGSISVVHTPEPGGPNAEATISDACAGTIHRTGVLIPS</sequence>
<feature type="compositionally biased region" description="Low complexity" evidence="1">
    <location>
        <begin position="242"/>
        <end position="251"/>
    </location>
</feature>
<gene>
    <name evidence="3" type="ORF">FEF34_17090</name>
</gene>
<evidence type="ECO:0000313" key="3">
    <source>
        <dbReference type="EMBL" id="TLQ44600.1"/>
    </source>
</evidence>
<keyword evidence="2" id="KW-1133">Transmembrane helix</keyword>
<evidence type="ECO:0000256" key="2">
    <source>
        <dbReference type="SAM" id="Phobius"/>
    </source>
</evidence>
<comment type="caution">
    <text evidence="3">The sequence shown here is derived from an EMBL/GenBank/DDBJ whole genome shotgun (WGS) entry which is preliminary data.</text>
</comment>
<organism evidence="3 4">
    <name type="scientific">Streptomyces marianii</name>
    <dbReference type="NCBI Taxonomy" id="1817406"/>
    <lineage>
        <taxon>Bacteria</taxon>
        <taxon>Bacillati</taxon>
        <taxon>Actinomycetota</taxon>
        <taxon>Actinomycetes</taxon>
        <taxon>Kitasatosporales</taxon>
        <taxon>Streptomycetaceae</taxon>
        <taxon>Streptomyces</taxon>
    </lineage>
</organism>
<feature type="compositionally biased region" description="Basic and acidic residues" evidence="1">
    <location>
        <begin position="8"/>
        <end position="21"/>
    </location>
</feature>
<keyword evidence="4" id="KW-1185">Reference proteome</keyword>
<dbReference type="AlphaFoldDB" id="A0A5R9E3S8"/>
<accession>A0A5R9E3S8</accession>
<feature type="compositionally biased region" description="Low complexity" evidence="1">
    <location>
        <begin position="372"/>
        <end position="397"/>
    </location>
</feature>
<feature type="region of interest" description="Disordered" evidence="1">
    <location>
        <begin position="191"/>
        <end position="267"/>
    </location>
</feature>
<dbReference type="Proteomes" id="UP000305921">
    <property type="component" value="Unassembled WGS sequence"/>
</dbReference>
<evidence type="ECO:0000256" key="1">
    <source>
        <dbReference type="SAM" id="MobiDB-lite"/>
    </source>
</evidence>
<feature type="transmembrane region" description="Helical" evidence="2">
    <location>
        <begin position="164"/>
        <end position="183"/>
    </location>
</feature>
<reference evidence="3 4" key="1">
    <citation type="submission" date="2019-05" db="EMBL/GenBank/DDBJ databases">
        <title>Streptomyces marianii sp. nov., a novel marine actinomycete from southern coast of India.</title>
        <authorList>
            <person name="Iniyan A.M."/>
            <person name="Wink J."/>
            <person name="Ramprasad E."/>
            <person name="Ramana C.V."/>
            <person name="Bunk B."/>
            <person name="Sproer C."/>
            <person name="Joseph F.-J.R.S."/>
            <person name="Vincent S.G.P."/>
        </authorList>
    </citation>
    <scope>NUCLEOTIDE SEQUENCE [LARGE SCALE GENOMIC DNA]</scope>
    <source>
        <strain evidence="3 4">ICN19</strain>
    </source>
</reference>
<keyword evidence="2" id="KW-0472">Membrane</keyword>
<dbReference type="EMBL" id="VAWE01000001">
    <property type="protein sequence ID" value="TLQ44600.1"/>
    <property type="molecule type" value="Genomic_DNA"/>
</dbReference>
<keyword evidence="2" id="KW-0812">Transmembrane</keyword>
<evidence type="ECO:0000313" key="4">
    <source>
        <dbReference type="Proteomes" id="UP000305921"/>
    </source>
</evidence>
<evidence type="ECO:0008006" key="5">
    <source>
        <dbReference type="Google" id="ProtNLM"/>
    </source>
</evidence>
<dbReference type="OrthoDB" id="3872225at2"/>
<name>A0A5R9E3S8_9ACTN</name>
<feature type="region of interest" description="Disordered" evidence="1">
    <location>
        <begin position="369"/>
        <end position="433"/>
    </location>
</feature>
<proteinExistence type="predicted"/>